<feature type="region of interest" description="Disordered" evidence="5">
    <location>
        <begin position="172"/>
        <end position="208"/>
    </location>
</feature>
<comment type="caution">
    <text evidence="7">The sequence shown here is derived from an EMBL/GenBank/DDBJ whole genome shotgun (WGS) entry which is preliminary data.</text>
</comment>
<evidence type="ECO:0000256" key="6">
    <source>
        <dbReference type="SAM" id="Phobius"/>
    </source>
</evidence>
<gene>
    <name evidence="7" type="ORF">A1O5_02476</name>
</gene>
<dbReference type="PANTHER" id="PTHR15549:SF6">
    <property type="entry name" value="MID2 DOMAIN-CONTAINING PROTEIN"/>
    <property type="match status" value="1"/>
</dbReference>
<evidence type="ECO:0000256" key="5">
    <source>
        <dbReference type="SAM" id="MobiDB-lite"/>
    </source>
</evidence>
<dbReference type="PANTHER" id="PTHR15549">
    <property type="entry name" value="PAIRED IMMUNOGLOBULIN-LIKE TYPE 2 RECEPTOR"/>
    <property type="match status" value="1"/>
</dbReference>
<feature type="transmembrane region" description="Helical" evidence="6">
    <location>
        <begin position="218"/>
        <end position="239"/>
    </location>
</feature>
<dbReference type="GO" id="GO:0071944">
    <property type="term" value="C:cell periphery"/>
    <property type="evidence" value="ECO:0007669"/>
    <property type="project" value="UniProtKB-ARBA"/>
</dbReference>
<keyword evidence="2 6" id="KW-0812">Transmembrane</keyword>
<evidence type="ECO:0000256" key="2">
    <source>
        <dbReference type="ARBA" id="ARBA00022692"/>
    </source>
</evidence>
<keyword evidence="8" id="KW-1185">Reference proteome</keyword>
<dbReference type="GeneID" id="19187209"/>
<name>W9X127_9EURO</name>
<feature type="region of interest" description="Disordered" evidence="5">
    <location>
        <begin position="248"/>
        <end position="310"/>
    </location>
</feature>
<sequence length="310" mass="33100">MTSIPTETITGMSSVFTPAAGCSNSWTFEGSYYNSISSGLLIQNLYLGEFDTACFPTDFAMYGRAPSSIQVYSPGACPSGYQTPGVFNNDGTTTAICCESGYSYATSFSTINFFTSSSVLFVGCLSTLEGTTSVIARANDTDLSSTVVSGPLTMWGQPVTVEYQQKDLSLFGTTSTSSSLPIPTSTTTSSTATASGSSSNSTSLLNKHSSDLSTGAKAAIAIAGILAVLIAAAIAVFLIRKRRERRKRRLTNQDHESSNSVPKWARQELEGDNLLDPSRQPKTKPLQFPYHQSPVELSAQERSNIVNELE</sequence>
<feature type="compositionally biased region" description="Low complexity" evidence="5">
    <location>
        <begin position="172"/>
        <end position="206"/>
    </location>
</feature>
<evidence type="ECO:0000256" key="1">
    <source>
        <dbReference type="ARBA" id="ARBA00004167"/>
    </source>
</evidence>
<accession>W9X127</accession>
<dbReference type="Proteomes" id="UP000019471">
    <property type="component" value="Unassembled WGS sequence"/>
</dbReference>
<dbReference type="AlphaFoldDB" id="W9X127"/>
<comment type="subcellular location">
    <subcellularLocation>
        <location evidence="1">Membrane</location>
        <topology evidence="1">Single-pass membrane protein</topology>
    </subcellularLocation>
</comment>
<dbReference type="eggNOG" id="ENOG502SFMR">
    <property type="taxonomic scope" value="Eukaryota"/>
</dbReference>
<evidence type="ECO:0000256" key="3">
    <source>
        <dbReference type="ARBA" id="ARBA00022989"/>
    </source>
</evidence>
<dbReference type="HOGENOM" id="CLU_063502_1_0_1"/>
<dbReference type="EMBL" id="AMGX01000003">
    <property type="protein sequence ID" value="EXJ74182.1"/>
    <property type="molecule type" value="Genomic_DNA"/>
</dbReference>
<evidence type="ECO:0000256" key="4">
    <source>
        <dbReference type="ARBA" id="ARBA00023136"/>
    </source>
</evidence>
<evidence type="ECO:0000313" key="7">
    <source>
        <dbReference type="EMBL" id="EXJ74182.1"/>
    </source>
</evidence>
<keyword evidence="4 6" id="KW-0472">Membrane</keyword>
<organism evidence="7 8">
    <name type="scientific">Cladophialophora psammophila CBS 110553</name>
    <dbReference type="NCBI Taxonomy" id="1182543"/>
    <lineage>
        <taxon>Eukaryota</taxon>
        <taxon>Fungi</taxon>
        <taxon>Dikarya</taxon>
        <taxon>Ascomycota</taxon>
        <taxon>Pezizomycotina</taxon>
        <taxon>Eurotiomycetes</taxon>
        <taxon>Chaetothyriomycetidae</taxon>
        <taxon>Chaetothyriales</taxon>
        <taxon>Herpotrichiellaceae</taxon>
        <taxon>Cladophialophora</taxon>
    </lineage>
</organism>
<dbReference type="OrthoDB" id="4770059at2759"/>
<feature type="compositionally biased region" description="Polar residues" evidence="5">
    <location>
        <begin position="300"/>
        <end position="310"/>
    </location>
</feature>
<keyword evidence="3 6" id="KW-1133">Transmembrane helix</keyword>
<dbReference type="GO" id="GO:0016020">
    <property type="term" value="C:membrane"/>
    <property type="evidence" value="ECO:0007669"/>
    <property type="project" value="UniProtKB-SubCell"/>
</dbReference>
<dbReference type="STRING" id="1182543.W9X127"/>
<reference evidence="7 8" key="1">
    <citation type="submission" date="2013-03" db="EMBL/GenBank/DDBJ databases">
        <title>The Genome Sequence of Cladophialophora psammophila CBS 110553.</title>
        <authorList>
            <consortium name="The Broad Institute Genomics Platform"/>
            <person name="Cuomo C."/>
            <person name="de Hoog S."/>
            <person name="Gorbushina A."/>
            <person name="Walker B."/>
            <person name="Young S.K."/>
            <person name="Zeng Q."/>
            <person name="Gargeya S."/>
            <person name="Fitzgerald M."/>
            <person name="Haas B."/>
            <person name="Abouelleil A."/>
            <person name="Allen A.W."/>
            <person name="Alvarado L."/>
            <person name="Arachchi H.M."/>
            <person name="Berlin A.M."/>
            <person name="Chapman S.B."/>
            <person name="Gainer-Dewar J."/>
            <person name="Goldberg J."/>
            <person name="Griggs A."/>
            <person name="Gujja S."/>
            <person name="Hansen M."/>
            <person name="Howarth C."/>
            <person name="Imamovic A."/>
            <person name="Ireland A."/>
            <person name="Larimer J."/>
            <person name="McCowan C."/>
            <person name="Murphy C."/>
            <person name="Pearson M."/>
            <person name="Poon T.W."/>
            <person name="Priest M."/>
            <person name="Roberts A."/>
            <person name="Saif S."/>
            <person name="Shea T."/>
            <person name="Sisk P."/>
            <person name="Sykes S."/>
            <person name="Wortman J."/>
            <person name="Nusbaum C."/>
            <person name="Birren B."/>
        </authorList>
    </citation>
    <scope>NUCLEOTIDE SEQUENCE [LARGE SCALE GENOMIC DNA]</scope>
    <source>
        <strain evidence="7 8">CBS 110553</strain>
    </source>
</reference>
<protein>
    <submittedName>
        <fullName evidence="7">Uncharacterized protein</fullName>
    </submittedName>
</protein>
<dbReference type="RefSeq" id="XP_007741282.1">
    <property type="nucleotide sequence ID" value="XM_007743092.1"/>
</dbReference>
<dbReference type="InterPro" id="IPR051694">
    <property type="entry name" value="Immunoregulatory_rcpt-like"/>
</dbReference>
<proteinExistence type="predicted"/>
<evidence type="ECO:0000313" key="8">
    <source>
        <dbReference type="Proteomes" id="UP000019471"/>
    </source>
</evidence>